<accession>A0A061DAV1</accession>
<organism evidence="1 2">
    <name type="scientific">Babesia bigemina</name>
    <dbReference type="NCBI Taxonomy" id="5866"/>
    <lineage>
        <taxon>Eukaryota</taxon>
        <taxon>Sar</taxon>
        <taxon>Alveolata</taxon>
        <taxon>Apicomplexa</taxon>
        <taxon>Aconoidasida</taxon>
        <taxon>Piroplasmida</taxon>
        <taxon>Babesiidae</taxon>
        <taxon>Babesia</taxon>
    </lineage>
</organism>
<name>A0A061DAV1_BABBI</name>
<dbReference type="OrthoDB" id="366457at2759"/>
<dbReference type="GeneID" id="24566332"/>
<dbReference type="Proteomes" id="UP000033188">
    <property type="component" value="Chromosome 4"/>
</dbReference>
<dbReference type="KEGG" id="bbig:BBBOND_0402790"/>
<dbReference type="VEuPathDB" id="PiroplasmaDB:BBBOND_0402790"/>
<protein>
    <submittedName>
        <fullName evidence="1">Uncharacterized protein</fullName>
    </submittedName>
</protein>
<gene>
    <name evidence="1" type="ORF">BBBOND_0402790</name>
</gene>
<keyword evidence="2" id="KW-1185">Reference proteome</keyword>
<dbReference type="RefSeq" id="XP_012769977.1">
    <property type="nucleotide sequence ID" value="XM_012914523.1"/>
</dbReference>
<dbReference type="EMBL" id="LK391710">
    <property type="protein sequence ID" value="CDR97791.1"/>
    <property type="molecule type" value="Genomic_DNA"/>
</dbReference>
<evidence type="ECO:0000313" key="2">
    <source>
        <dbReference type="Proteomes" id="UP000033188"/>
    </source>
</evidence>
<sequence>MAARCVSMLRRDVYGHRLTWLSQLNAPSRLTTPPMEGLYANTYLKCNSMPDSSPIARLALGPLFANCSILPPSVPLLLSHRDDLRREQFNRIVGKIGIRKKDAGIYWNQYKTKRIKIRKRRRVI</sequence>
<reference evidence="2" key="1">
    <citation type="journal article" date="2014" name="Nucleic Acids Res.">
        <title>The evolutionary dynamics of variant antigen genes in Babesia reveal a history of genomic innovation underlying host-parasite interaction.</title>
        <authorList>
            <person name="Jackson A.P."/>
            <person name="Otto T.D."/>
            <person name="Darby A."/>
            <person name="Ramaprasad A."/>
            <person name="Xia D."/>
            <person name="Echaide I.E."/>
            <person name="Farber M."/>
            <person name="Gahlot S."/>
            <person name="Gamble J."/>
            <person name="Gupta D."/>
            <person name="Gupta Y."/>
            <person name="Jackson L."/>
            <person name="Malandrin L."/>
            <person name="Malas T.B."/>
            <person name="Moussa E."/>
            <person name="Nair M."/>
            <person name="Reid A.J."/>
            <person name="Sanders M."/>
            <person name="Sharma J."/>
            <person name="Tracey A."/>
            <person name="Quail M.A."/>
            <person name="Weir W."/>
            <person name="Wastling J.M."/>
            <person name="Hall N."/>
            <person name="Willadsen P."/>
            <person name="Lingelbach K."/>
            <person name="Shiels B."/>
            <person name="Tait A."/>
            <person name="Berriman M."/>
            <person name="Allred D.R."/>
            <person name="Pain A."/>
        </authorList>
    </citation>
    <scope>NUCLEOTIDE SEQUENCE [LARGE SCALE GENOMIC DNA]</scope>
    <source>
        <strain evidence="2">Bond</strain>
    </source>
</reference>
<evidence type="ECO:0000313" key="1">
    <source>
        <dbReference type="EMBL" id="CDR97791.1"/>
    </source>
</evidence>
<proteinExistence type="predicted"/>
<dbReference type="AlphaFoldDB" id="A0A061DAV1"/>